<proteinExistence type="predicted"/>
<feature type="chain" id="PRO_5035463904" evidence="1">
    <location>
        <begin position="21"/>
        <end position="268"/>
    </location>
</feature>
<protein>
    <submittedName>
        <fullName evidence="2">Uncharacterized protein</fullName>
    </submittedName>
</protein>
<keyword evidence="3" id="KW-1185">Reference proteome</keyword>
<dbReference type="EMBL" id="SPLM01000041">
    <property type="protein sequence ID" value="TMW64118.1"/>
    <property type="molecule type" value="Genomic_DNA"/>
</dbReference>
<dbReference type="Proteomes" id="UP000794436">
    <property type="component" value="Unassembled WGS sequence"/>
</dbReference>
<gene>
    <name evidence="2" type="ORF">Poli38472_014235</name>
</gene>
<dbReference type="AlphaFoldDB" id="A0A8K1CKN4"/>
<feature type="signal peptide" evidence="1">
    <location>
        <begin position="1"/>
        <end position="20"/>
    </location>
</feature>
<dbReference type="OrthoDB" id="156176at2759"/>
<comment type="caution">
    <text evidence="2">The sequence shown here is derived from an EMBL/GenBank/DDBJ whole genome shotgun (WGS) entry which is preliminary data.</text>
</comment>
<evidence type="ECO:0000313" key="3">
    <source>
        <dbReference type="Proteomes" id="UP000794436"/>
    </source>
</evidence>
<reference evidence="2" key="1">
    <citation type="submission" date="2019-03" db="EMBL/GenBank/DDBJ databases">
        <title>Long read genome sequence of the mycoparasitic Pythium oligandrum ATCC 38472 isolated from sugarbeet rhizosphere.</title>
        <authorList>
            <person name="Gaulin E."/>
        </authorList>
    </citation>
    <scope>NUCLEOTIDE SEQUENCE</scope>
    <source>
        <strain evidence="2">ATCC 38472_TT</strain>
    </source>
</reference>
<evidence type="ECO:0000313" key="2">
    <source>
        <dbReference type="EMBL" id="TMW64118.1"/>
    </source>
</evidence>
<accession>A0A8K1CKN4</accession>
<evidence type="ECO:0000256" key="1">
    <source>
        <dbReference type="SAM" id="SignalP"/>
    </source>
</evidence>
<keyword evidence="1" id="KW-0732">Signal</keyword>
<name>A0A8K1CKN4_PYTOL</name>
<organism evidence="2 3">
    <name type="scientific">Pythium oligandrum</name>
    <name type="common">Mycoparasitic fungus</name>
    <dbReference type="NCBI Taxonomy" id="41045"/>
    <lineage>
        <taxon>Eukaryota</taxon>
        <taxon>Sar</taxon>
        <taxon>Stramenopiles</taxon>
        <taxon>Oomycota</taxon>
        <taxon>Peronosporomycetes</taxon>
        <taxon>Pythiales</taxon>
        <taxon>Pythiaceae</taxon>
        <taxon>Pythium</taxon>
    </lineage>
</organism>
<sequence>MQTLLTAACALLLAPSVAFGGYADQTPAPYATPSPYDQDLDALTPLPADATVEVVVPWLQKLDNVVERLASGGLPELPVKALESIQSLDTVVVANAELVAVAQVLPAVTKLLPSIWTTGFWYASIDTWQPLYSSVFQGVADVCKSSNDDLAYDALLNATSLIIRFTKDNVFMDGIDHGDLAKPAHEPLLTLLADVVSSASKLSTYHISAAQLRTYMNTIPSKRDGMNTNTAYPVFVDTTKYKESDAVALRAFVSTKPPCTGNPAAQHA</sequence>